<gene>
    <name evidence="2" type="ORF">ArsFIN_17360</name>
</gene>
<feature type="region of interest" description="Disordered" evidence="1">
    <location>
        <begin position="1"/>
        <end position="53"/>
    </location>
</feature>
<dbReference type="KEGG" id="ans:ArsFIN_17360"/>
<dbReference type="GeneID" id="96879086"/>
<dbReference type="Proteomes" id="UP000295134">
    <property type="component" value="Chromosome"/>
</dbReference>
<evidence type="ECO:0000313" key="3">
    <source>
        <dbReference type="Proteomes" id="UP000295134"/>
    </source>
</evidence>
<evidence type="ECO:0008006" key="4">
    <source>
        <dbReference type="Google" id="ProtNLM"/>
    </source>
</evidence>
<sequence>MARNKSPRKRKPVKSGRLPVTSRATAPVYPKRFMLSLPPENDDDRPPEFFYDT</sequence>
<reference evidence="2 3" key="1">
    <citation type="submission" date="2019-03" db="EMBL/GenBank/DDBJ databases">
        <title>Long-read sequencing reveals hyperdense prophage content in a complex bacterial symbiont genome.</title>
        <authorList>
            <person name="Frost C.L."/>
            <person name="Siozios S."/>
            <person name="Nadal-Jimenez P."/>
            <person name="Brockhurst M.A."/>
            <person name="King K.C."/>
            <person name="Darby A.C."/>
            <person name="Hurst G.D.D."/>
        </authorList>
    </citation>
    <scope>NUCLEOTIDE SEQUENCE [LARGE SCALE GENOMIC DNA]</scope>
    <source>
        <strain evidence="2 3">FIN</strain>
    </source>
</reference>
<organism evidence="2 3">
    <name type="scientific">Arsenophonus nasoniae</name>
    <name type="common">son-killer infecting Nasonia vitripennis</name>
    <dbReference type="NCBI Taxonomy" id="638"/>
    <lineage>
        <taxon>Bacteria</taxon>
        <taxon>Pseudomonadati</taxon>
        <taxon>Pseudomonadota</taxon>
        <taxon>Gammaproteobacteria</taxon>
        <taxon>Enterobacterales</taxon>
        <taxon>Morganellaceae</taxon>
        <taxon>Arsenophonus</taxon>
    </lineage>
</organism>
<feature type="compositionally biased region" description="Basic residues" evidence="1">
    <location>
        <begin position="1"/>
        <end position="14"/>
    </location>
</feature>
<protein>
    <recommendedName>
        <fullName evidence="4">Phage tailspike protein</fullName>
    </recommendedName>
</protein>
<proteinExistence type="predicted"/>
<dbReference type="EMBL" id="CP038613">
    <property type="protein sequence ID" value="QBY43169.1"/>
    <property type="molecule type" value="Genomic_DNA"/>
</dbReference>
<evidence type="ECO:0000256" key="1">
    <source>
        <dbReference type="SAM" id="MobiDB-lite"/>
    </source>
</evidence>
<name>A0A4P7KSU2_9GAMM</name>
<dbReference type="AlphaFoldDB" id="A0A4P7KSU2"/>
<evidence type="ECO:0000313" key="2">
    <source>
        <dbReference type="EMBL" id="QBY43169.1"/>
    </source>
</evidence>
<dbReference type="RefSeq" id="WP_167876673.1">
    <property type="nucleotide sequence ID" value="NZ_CP038613.1"/>
</dbReference>
<accession>A0A4P7KSU2</accession>